<dbReference type="RefSeq" id="WP_406857653.1">
    <property type="nucleotide sequence ID" value="NZ_CP157484.1"/>
</dbReference>
<dbReference type="SUPFAM" id="SSF46689">
    <property type="entry name" value="Homeodomain-like"/>
    <property type="match status" value="1"/>
</dbReference>
<feature type="domain" description="HTH araC/xylS-type" evidence="4">
    <location>
        <begin position="215"/>
        <end position="316"/>
    </location>
</feature>
<organism evidence="5">
    <name type="scientific">Alsobacter sp. KACC 23698</name>
    <dbReference type="NCBI Taxonomy" id="3149229"/>
    <lineage>
        <taxon>Bacteria</taxon>
        <taxon>Pseudomonadati</taxon>
        <taxon>Pseudomonadota</taxon>
        <taxon>Alphaproteobacteria</taxon>
        <taxon>Hyphomicrobiales</taxon>
        <taxon>Alsobacteraceae</taxon>
        <taxon>Alsobacter</taxon>
    </lineage>
</organism>
<dbReference type="GO" id="GO:0043565">
    <property type="term" value="F:sequence-specific DNA binding"/>
    <property type="evidence" value="ECO:0007669"/>
    <property type="project" value="InterPro"/>
</dbReference>
<gene>
    <name evidence="5" type="ORF">ABEG18_08570</name>
</gene>
<dbReference type="InterPro" id="IPR050204">
    <property type="entry name" value="AraC_XylS_family_regulators"/>
</dbReference>
<dbReference type="InterPro" id="IPR018060">
    <property type="entry name" value="HTH_AraC"/>
</dbReference>
<dbReference type="SMART" id="SM00342">
    <property type="entry name" value="HTH_ARAC"/>
    <property type="match status" value="1"/>
</dbReference>
<dbReference type="PANTHER" id="PTHR46796">
    <property type="entry name" value="HTH-TYPE TRANSCRIPTIONAL ACTIVATOR RHAS-RELATED"/>
    <property type="match status" value="1"/>
</dbReference>
<evidence type="ECO:0000256" key="2">
    <source>
        <dbReference type="ARBA" id="ARBA00023125"/>
    </source>
</evidence>
<proteinExistence type="predicted"/>
<keyword evidence="3" id="KW-0804">Transcription</keyword>
<dbReference type="AlphaFoldDB" id="A0AAU7JKP8"/>
<evidence type="ECO:0000259" key="4">
    <source>
        <dbReference type="PROSITE" id="PS01124"/>
    </source>
</evidence>
<accession>A0AAU7JKP8</accession>
<reference evidence="5" key="1">
    <citation type="submission" date="2024-05" db="EMBL/GenBank/DDBJ databases">
        <authorList>
            <person name="Kim S."/>
            <person name="Heo J."/>
            <person name="Choi H."/>
            <person name="Choi Y."/>
            <person name="Kwon S.-W."/>
            <person name="Kim Y."/>
        </authorList>
    </citation>
    <scope>NUCLEOTIDE SEQUENCE</scope>
    <source>
        <strain evidence="5">KACC 23698</strain>
    </source>
</reference>
<evidence type="ECO:0000256" key="1">
    <source>
        <dbReference type="ARBA" id="ARBA00023015"/>
    </source>
</evidence>
<protein>
    <submittedName>
        <fullName evidence="5">Helix-turn-helix domain-containing protein</fullName>
    </submittedName>
</protein>
<keyword evidence="1" id="KW-0805">Transcription regulation</keyword>
<keyword evidence="2" id="KW-0238">DNA-binding</keyword>
<dbReference type="EMBL" id="CP157484">
    <property type="protein sequence ID" value="XBO40795.1"/>
    <property type="molecule type" value="Genomic_DNA"/>
</dbReference>
<dbReference type="Pfam" id="PF12833">
    <property type="entry name" value="HTH_18"/>
    <property type="match status" value="1"/>
</dbReference>
<evidence type="ECO:0000313" key="5">
    <source>
        <dbReference type="EMBL" id="XBO40795.1"/>
    </source>
</evidence>
<dbReference type="InterPro" id="IPR009057">
    <property type="entry name" value="Homeodomain-like_sf"/>
</dbReference>
<evidence type="ECO:0000256" key="3">
    <source>
        <dbReference type="ARBA" id="ARBA00023163"/>
    </source>
</evidence>
<dbReference type="PROSITE" id="PS01124">
    <property type="entry name" value="HTH_ARAC_FAMILY_2"/>
    <property type="match status" value="1"/>
</dbReference>
<dbReference type="Gene3D" id="1.10.10.60">
    <property type="entry name" value="Homeodomain-like"/>
    <property type="match status" value="1"/>
</dbReference>
<sequence length="320" mass="35406">MDGLEDRSARVQFESQSIEIRCFEQLSEATPASRSEIVQVEKGEMHGRLRHVSVGPVSMGLGIFDRGIVSKGVFSDRDVTFGMLFETPCNTHIASLRCETVSVWPPGVEHLNRYFGGAAFGGISVPADALSRFFGEGCPVGQVEEWAAEATLRFDAHDADAIDRALTGIVSQAGGNLHVCAGVAEYWTDALLDALTRGVPRPEQRGRCGSRRSLYDILEYLDIVDTYPVHVARLMAVSGLSRRSLFRLFDEEIGVSPVAFLRQRQLCRARTLLKRPDSGGETIADIAFRSGFCDFGRFSAYYRAQFGEYPSQTVKRHRSL</sequence>
<name>A0AAU7JKP8_9HYPH</name>
<dbReference type="PANTHER" id="PTHR46796:SF6">
    <property type="entry name" value="ARAC SUBFAMILY"/>
    <property type="match status" value="1"/>
</dbReference>
<dbReference type="GO" id="GO:0003700">
    <property type="term" value="F:DNA-binding transcription factor activity"/>
    <property type="evidence" value="ECO:0007669"/>
    <property type="project" value="InterPro"/>
</dbReference>